<feature type="transmembrane region" description="Helical" evidence="1">
    <location>
        <begin position="250"/>
        <end position="268"/>
    </location>
</feature>
<reference evidence="2 3" key="1">
    <citation type="journal article" date="2018" name="ISME J.">
        <title>A methanotrophic archaeon couples anaerobic oxidation of methane to Fe(III) reduction.</title>
        <authorList>
            <person name="Cai C."/>
            <person name="Leu A.O."/>
            <person name="Xie G.J."/>
            <person name="Guo J."/>
            <person name="Feng Y."/>
            <person name="Zhao J.X."/>
            <person name="Tyson G.W."/>
            <person name="Yuan Z."/>
            <person name="Hu S."/>
        </authorList>
    </citation>
    <scope>NUCLEOTIDE SEQUENCE [LARGE SCALE GENOMIC DNA]</scope>
    <source>
        <strain evidence="2">FeB_12</strain>
    </source>
</reference>
<comment type="caution">
    <text evidence="2">The sequence shown here is derived from an EMBL/GenBank/DDBJ whole genome shotgun (WGS) entry which is preliminary data.</text>
</comment>
<protein>
    <submittedName>
        <fullName evidence="2">Uncharacterized protein</fullName>
    </submittedName>
</protein>
<feature type="transmembrane region" description="Helical" evidence="1">
    <location>
        <begin position="14"/>
        <end position="33"/>
    </location>
</feature>
<sequence length="278" mass="30464">MTIWQRLSSIDRHYIYLLVAAAVIFPLIVPAHFPIGISPEARQLYDAVDSLPEGSVVLLTFDMYANNLAETEPIARAALYHLFKKNLKVVTVTTIPFGGPSVAERITRELAAEFHKTYGVDYVNLGYKPNYVSVLKGMGSSIESIYPTDNSGTPLSQLPLMQKVRNYSDMKFIFVVADNGIVDYWISIVQAQYGIRVGCGVTSVMAPKLYAYVGSGQMTGLLGGMKGAAEYEQLVGKPAMAVTGMGIQSLVHLLIIALIVIGNLGYFMEKRRLAKVKS</sequence>
<keyword evidence="1" id="KW-0812">Transmembrane</keyword>
<proteinExistence type="predicted"/>
<name>A0A855X5M0_9BACT</name>
<gene>
    <name evidence="2" type="ORF">C3F09_08610</name>
</gene>
<dbReference type="EMBL" id="PQAP01000134">
    <property type="protein sequence ID" value="PWB70848.1"/>
    <property type="molecule type" value="Genomic_DNA"/>
</dbReference>
<organism evidence="2 3">
    <name type="scientific">candidate division GN15 bacterium</name>
    <dbReference type="NCBI Taxonomy" id="2072418"/>
    <lineage>
        <taxon>Bacteria</taxon>
        <taxon>candidate division GN15</taxon>
    </lineage>
</organism>
<evidence type="ECO:0000313" key="3">
    <source>
        <dbReference type="Proteomes" id="UP000250918"/>
    </source>
</evidence>
<keyword evidence="1" id="KW-0472">Membrane</keyword>
<dbReference type="AlphaFoldDB" id="A0A855X5M0"/>
<accession>A0A855X5M0</accession>
<dbReference type="Proteomes" id="UP000250918">
    <property type="component" value="Unassembled WGS sequence"/>
</dbReference>
<evidence type="ECO:0000256" key="1">
    <source>
        <dbReference type="SAM" id="Phobius"/>
    </source>
</evidence>
<evidence type="ECO:0000313" key="2">
    <source>
        <dbReference type="EMBL" id="PWB70848.1"/>
    </source>
</evidence>
<keyword evidence="1" id="KW-1133">Transmembrane helix</keyword>